<proteinExistence type="predicted"/>
<name>A0A7Y8GST9_9BURK</name>
<sequence length="101" mass="10797">MLAFGLAPAALAQNQPRPFPANALRGALVVVQPPVIQLDGKSAQLSPGARIRGTNNMLLMSGSLLNQELLVNYTVEPNGLVHDVWILTEAEAAEKRKRAGE</sequence>
<reference evidence="1 2" key="1">
    <citation type="submission" date="2019-09" db="EMBL/GenBank/DDBJ databases">
        <title>Hydrogenophaga aromatica sp. nov., isolated from a para-xylene-degrading enrichment culture.</title>
        <authorList>
            <person name="Tancsics A."/>
            <person name="Banerjee S."/>
        </authorList>
    </citation>
    <scope>NUCLEOTIDE SEQUENCE [LARGE SCALE GENOMIC DNA]</scope>
    <source>
        <strain evidence="1 2">D2P1</strain>
    </source>
</reference>
<organism evidence="1 2">
    <name type="scientific">Hydrogenophaga aromaticivorans</name>
    <dbReference type="NCBI Taxonomy" id="2610898"/>
    <lineage>
        <taxon>Bacteria</taxon>
        <taxon>Pseudomonadati</taxon>
        <taxon>Pseudomonadota</taxon>
        <taxon>Betaproteobacteria</taxon>
        <taxon>Burkholderiales</taxon>
        <taxon>Comamonadaceae</taxon>
        <taxon>Hydrogenophaga</taxon>
    </lineage>
</organism>
<gene>
    <name evidence="1" type="ORF">F3K02_00285</name>
</gene>
<dbReference type="AlphaFoldDB" id="A0A7Y8GST9"/>
<dbReference type="Proteomes" id="UP000545507">
    <property type="component" value="Unassembled WGS sequence"/>
</dbReference>
<protein>
    <submittedName>
        <fullName evidence="1">Uncharacterized protein</fullName>
    </submittedName>
</protein>
<accession>A0A7Y8GST9</accession>
<dbReference type="EMBL" id="VYGV01000001">
    <property type="protein sequence ID" value="NWF43703.1"/>
    <property type="molecule type" value="Genomic_DNA"/>
</dbReference>
<keyword evidence="2" id="KW-1185">Reference proteome</keyword>
<comment type="caution">
    <text evidence="1">The sequence shown here is derived from an EMBL/GenBank/DDBJ whole genome shotgun (WGS) entry which is preliminary data.</text>
</comment>
<evidence type="ECO:0000313" key="2">
    <source>
        <dbReference type="Proteomes" id="UP000545507"/>
    </source>
</evidence>
<evidence type="ECO:0000313" key="1">
    <source>
        <dbReference type="EMBL" id="NWF43703.1"/>
    </source>
</evidence>